<dbReference type="InterPro" id="IPR008391">
    <property type="entry name" value="AXE1_dom"/>
</dbReference>
<dbReference type="GO" id="GO:0052689">
    <property type="term" value="F:carboxylic ester hydrolase activity"/>
    <property type="evidence" value="ECO:0007669"/>
    <property type="project" value="TreeGrafter"/>
</dbReference>
<feature type="domain" description="Acetyl xylan esterase" evidence="3">
    <location>
        <begin position="35"/>
        <end position="312"/>
    </location>
</feature>
<feature type="active site" description="Charge relay system" evidence="1">
    <location>
        <position position="304"/>
    </location>
</feature>
<feature type="active site" description="Charge relay system" evidence="1">
    <location>
        <position position="274"/>
    </location>
</feature>
<name>A0A7X1E8U8_9BACT</name>
<dbReference type="EMBL" id="JACHVC010000012">
    <property type="protein sequence ID" value="MBC2606739.1"/>
    <property type="molecule type" value="Genomic_DNA"/>
</dbReference>
<dbReference type="InterPro" id="IPR039069">
    <property type="entry name" value="CE7"/>
</dbReference>
<dbReference type="InterPro" id="IPR029058">
    <property type="entry name" value="AB_hydrolase_fold"/>
</dbReference>
<dbReference type="Pfam" id="PF05448">
    <property type="entry name" value="AXE1"/>
    <property type="match status" value="1"/>
</dbReference>
<evidence type="ECO:0000313" key="4">
    <source>
        <dbReference type="EMBL" id="MBC2606739.1"/>
    </source>
</evidence>
<dbReference type="RefSeq" id="WP_185660604.1">
    <property type="nucleotide sequence ID" value="NZ_CAWPOO010000012.1"/>
</dbReference>
<feature type="binding site" evidence="2">
    <location>
        <position position="107"/>
    </location>
    <ligand>
        <name>substrate</name>
    </ligand>
</feature>
<evidence type="ECO:0000259" key="3">
    <source>
        <dbReference type="Pfam" id="PF05448"/>
    </source>
</evidence>
<proteinExistence type="predicted"/>
<dbReference type="Proteomes" id="UP000526501">
    <property type="component" value="Unassembled WGS sequence"/>
</dbReference>
<keyword evidence="5" id="KW-1185">Reference proteome</keyword>
<dbReference type="SUPFAM" id="SSF53474">
    <property type="entry name" value="alpha/beta-Hydrolases"/>
    <property type="match status" value="1"/>
</dbReference>
<comment type="caution">
    <text evidence="4">The sequence shown here is derived from an EMBL/GenBank/DDBJ whole genome shotgun (WGS) entry which is preliminary data.</text>
</comment>
<reference evidence="4 5" key="1">
    <citation type="submission" date="2020-07" db="EMBL/GenBank/DDBJ databases">
        <authorList>
            <person name="Feng X."/>
        </authorList>
    </citation>
    <scope>NUCLEOTIDE SEQUENCE [LARGE SCALE GENOMIC DNA]</scope>
    <source>
        <strain evidence="4 5">JCM23202</strain>
    </source>
</reference>
<dbReference type="PANTHER" id="PTHR40111:SF1">
    <property type="entry name" value="CEPHALOSPORIN-C DEACETYLASE"/>
    <property type="match status" value="1"/>
</dbReference>
<accession>A0A7X1E8U8</accession>
<sequence length="328" mass="36389">MTSIYIDGKKLDHGYPFDPSYGYSREDLLAIEAPPEPDGFAEFWQNRYQRARNQSPDPRLSDTGKRLGNWKVYDLSYQSTDSFTINGWALLPENSPIRRSFLIGHGYGGRDEPDPHLPFEDAALLFPCSRGISRSRAPGIPSDPNQHVIHQIDDPDRYIIGGCVDDIWVGVSAMLELFPETAGNANLLGISFSGGTNALAAPWEERIARMHSNVPTFGHHPLRMKLATVGSGSGVQQFEQRNPGAATRTLSFFDAASTAKYMKTATHLACARFDPAVAPPGQFAIYNALPESVRQLFTLTAGHHEYASQKEEDTSLLQELREFFTPTK</sequence>
<dbReference type="PANTHER" id="PTHR40111">
    <property type="entry name" value="CEPHALOSPORIN-C DEACETYLASE"/>
    <property type="match status" value="1"/>
</dbReference>
<feature type="active site" description="Nucleophile" evidence="1">
    <location>
        <position position="191"/>
    </location>
</feature>
<gene>
    <name evidence="4" type="ORF">H5P27_11865</name>
</gene>
<evidence type="ECO:0000313" key="5">
    <source>
        <dbReference type="Proteomes" id="UP000526501"/>
    </source>
</evidence>
<dbReference type="GO" id="GO:0005976">
    <property type="term" value="P:polysaccharide metabolic process"/>
    <property type="evidence" value="ECO:0007669"/>
    <property type="project" value="TreeGrafter"/>
</dbReference>
<protein>
    <submittedName>
        <fullName evidence="4">Acetylxylan esterase</fullName>
    </submittedName>
</protein>
<evidence type="ECO:0000256" key="1">
    <source>
        <dbReference type="PIRSR" id="PIRSR639069-1"/>
    </source>
</evidence>
<dbReference type="AlphaFoldDB" id="A0A7X1E8U8"/>
<organism evidence="4 5">
    <name type="scientific">Pelagicoccus albus</name>
    <dbReference type="NCBI Taxonomy" id="415222"/>
    <lineage>
        <taxon>Bacteria</taxon>
        <taxon>Pseudomonadati</taxon>
        <taxon>Verrucomicrobiota</taxon>
        <taxon>Opitutia</taxon>
        <taxon>Puniceicoccales</taxon>
        <taxon>Pelagicoccaceae</taxon>
        <taxon>Pelagicoccus</taxon>
    </lineage>
</organism>
<evidence type="ECO:0000256" key="2">
    <source>
        <dbReference type="PIRSR" id="PIRSR639069-2"/>
    </source>
</evidence>
<dbReference type="Gene3D" id="3.40.50.1820">
    <property type="entry name" value="alpha/beta hydrolase"/>
    <property type="match status" value="1"/>
</dbReference>